<comment type="caution">
    <text evidence="17">The sequence shown here is derived from an EMBL/GenBank/DDBJ whole genome shotgun (WGS) entry which is preliminary data.</text>
</comment>
<gene>
    <name evidence="17" type="ORF">V9T40_005556</name>
</gene>
<feature type="domain" description="C2H2-type" evidence="16">
    <location>
        <begin position="1308"/>
        <end position="1335"/>
    </location>
</feature>
<evidence type="ECO:0000313" key="18">
    <source>
        <dbReference type="Proteomes" id="UP001367676"/>
    </source>
</evidence>
<evidence type="ECO:0000256" key="5">
    <source>
        <dbReference type="ARBA" id="ARBA00022737"/>
    </source>
</evidence>
<dbReference type="GO" id="GO:0003677">
    <property type="term" value="F:DNA binding"/>
    <property type="evidence" value="ECO:0007669"/>
    <property type="project" value="UniProtKB-KW"/>
</dbReference>
<feature type="domain" description="C2H2-type" evidence="16">
    <location>
        <begin position="1223"/>
        <end position="1250"/>
    </location>
</feature>
<keyword evidence="6 13" id="KW-0863">Zinc-finger</keyword>
<feature type="coiled-coil region" evidence="14">
    <location>
        <begin position="167"/>
        <end position="273"/>
    </location>
</feature>
<feature type="coiled-coil region" evidence="14">
    <location>
        <begin position="107"/>
        <end position="141"/>
    </location>
</feature>
<evidence type="ECO:0000256" key="7">
    <source>
        <dbReference type="ARBA" id="ARBA00022833"/>
    </source>
</evidence>
<dbReference type="SMART" id="SM00355">
    <property type="entry name" value="ZnF_C2H2"/>
    <property type="match status" value="9"/>
</dbReference>
<feature type="region of interest" description="Disordered" evidence="15">
    <location>
        <begin position="906"/>
        <end position="932"/>
    </location>
</feature>
<evidence type="ECO:0000256" key="2">
    <source>
        <dbReference type="ARBA" id="ARBA00006991"/>
    </source>
</evidence>
<evidence type="ECO:0000256" key="4">
    <source>
        <dbReference type="ARBA" id="ARBA00022723"/>
    </source>
</evidence>
<feature type="compositionally biased region" description="Low complexity" evidence="15">
    <location>
        <begin position="840"/>
        <end position="852"/>
    </location>
</feature>
<dbReference type="InterPro" id="IPR013087">
    <property type="entry name" value="Znf_C2H2_type"/>
</dbReference>
<evidence type="ECO:0000256" key="14">
    <source>
        <dbReference type="SAM" id="Coils"/>
    </source>
</evidence>
<evidence type="ECO:0000256" key="11">
    <source>
        <dbReference type="ARBA" id="ARBA00023163"/>
    </source>
</evidence>
<feature type="domain" description="C2H2-type" evidence="16">
    <location>
        <begin position="1195"/>
        <end position="1222"/>
    </location>
</feature>
<evidence type="ECO:0000313" key="17">
    <source>
        <dbReference type="EMBL" id="KAK7604370.1"/>
    </source>
</evidence>
<feature type="compositionally biased region" description="Polar residues" evidence="15">
    <location>
        <begin position="9"/>
        <end position="23"/>
    </location>
</feature>
<dbReference type="FunFam" id="3.30.160.60:FF:000624">
    <property type="entry name" value="zinc finger protein 697"/>
    <property type="match status" value="1"/>
</dbReference>
<evidence type="ECO:0000256" key="13">
    <source>
        <dbReference type="PROSITE-ProRule" id="PRU00042"/>
    </source>
</evidence>
<feature type="domain" description="C2H2-type" evidence="16">
    <location>
        <begin position="1336"/>
        <end position="1358"/>
    </location>
</feature>
<evidence type="ECO:0000256" key="9">
    <source>
        <dbReference type="ARBA" id="ARBA00023015"/>
    </source>
</evidence>
<dbReference type="GO" id="GO:0000785">
    <property type="term" value="C:chromatin"/>
    <property type="evidence" value="ECO:0007669"/>
    <property type="project" value="UniProtKB-ARBA"/>
</dbReference>
<dbReference type="FunFam" id="3.30.160.60:FF:001963">
    <property type="entry name" value="Replication initiator 1"/>
    <property type="match status" value="1"/>
</dbReference>
<reference evidence="17 18" key="1">
    <citation type="submission" date="2024-03" db="EMBL/GenBank/DDBJ databases">
        <title>Adaptation during the transition from Ophiocordyceps entomopathogen to insect associate is accompanied by gene loss and intensified selection.</title>
        <authorList>
            <person name="Ward C.M."/>
            <person name="Onetto C.A."/>
            <person name="Borneman A.R."/>
        </authorList>
    </citation>
    <scope>NUCLEOTIDE SEQUENCE [LARGE SCALE GENOMIC DNA]</scope>
    <source>
        <strain evidence="17">AWRI1</strain>
        <tissue evidence="17">Single Adult Female</tissue>
    </source>
</reference>
<dbReference type="Gene3D" id="3.30.160.60">
    <property type="entry name" value="Classic Zinc Finger"/>
    <property type="match status" value="7"/>
</dbReference>
<evidence type="ECO:0000256" key="6">
    <source>
        <dbReference type="ARBA" id="ARBA00022771"/>
    </source>
</evidence>
<evidence type="ECO:0000256" key="3">
    <source>
        <dbReference type="ARBA" id="ARBA00022499"/>
    </source>
</evidence>
<keyword evidence="3" id="KW-1017">Isopeptide bond</keyword>
<dbReference type="PANTHER" id="PTHR24379:SF121">
    <property type="entry name" value="C2H2-TYPE DOMAIN-CONTAINING PROTEIN"/>
    <property type="match status" value="1"/>
</dbReference>
<dbReference type="PANTHER" id="PTHR24379">
    <property type="entry name" value="KRAB AND ZINC FINGER DOMAIN-CONTAINING"/>
    <property type="match status" value="1"/>
</dbReference>
<dbReference type="SUPFAM" id="SSF57667">
    <property type="entry name" value="beta-beta-alpha zinc fingers"/>
    <property type="match status" value="3"/>
</dbReference>
<keyword evidence="12" id="KW-0539">Nucleus</keyword>
<feature type="domain" description="C2H2-type" evidence="16">
    <location>
        <begin position="1280"/>
        <end position="1307"/>
    </location>
</feature>
<dbReference type="GO" id="GO:0006355">
    <property type="term" value="P:regulation of DNA-templated transcription"/>
    <property type="evidence" value="ECO:0007669"/>
    <property type="project" value="UniProtKB-ARBA"/>
</dbReference>
<accession>A0AAN9YB65</accession>
<dbReference type="GO" id="GO:0008270">
    <property type="term" value="F:zinc ion binding"/>
    <property type="evidence" value="ECO:0007669"/>
    <property type="project" value="UniProtKB-KW"/>
</dbReference>
<feature type="domain" description="C2H2-type" evidence="16">
    <location>
        <begin position="1251"/>
        <end position="1279"/>
    </location>
</feature>
<proteinExistence type="inferred from homology"/>
<dbReference type="GO" id="GO:0005634">
    <property type="term" value="C:nucleus"/>
    <property type="evidence" value="ECO:0007669"/>
    <property type="project" value="UniProtKB-SubCell"/>
</dbReference>
<evidence type="ECO:0000259" key="16">
    <source>
        <dbReference type="PROSITE" id="PS50157"/>
    </source>
</evidence>
<comment type="similarity">
    <text evidence="2">Belongs to the krueppel C2H2-type zinc-finger protein family.</text>
</comment>
<dbReference type="FunFam" id="3.30.160.60:FF:000690">
    <property type="entry name" value="Zinc finger protein 354C"/>
    <property type="match status" value="1"/>
</dbReference>
<feature type="coiled-coil region" evidence="14">
    <location>
        <begin position="333"/>
        <end position="402"/>
    </location>
</feature>
<evidence type="ECO:0000256" key="8">
    <source>
        <dbReference type="ARBA" id="ARBA00022843"/>
    </source>
</evidence>
<feature type="compositionally biased region" description="Polar residues" evidence="15">
    <location>
        <begin position="853"/>
        <end position="867"/>
    </location>
</feature>
<organism evidence="17 18">
    <name type="scientific">Parthenolecanium corni</name>
    <dbReference type="NCBI Taxonomy" id="536013"/>
    <lineage>
        <taxon>Eukaryota</taxon>
        <taxon>Metazoa</taxon>
        <taxon>Ecdysozoa</taxon>
        <taxon>Arthropoda</taxon>
        <taxon>Hexapoda</taxon>
        <taxon>Insecta</taxon>
        <taxon>Pterygota</taxon>
        <taxon>Neoptera</taxon>
        <taxon>Paraneoptera</taxon>
        <taxon>Hemiptera</taxon>
        <taxon>Sternorrhyncha</taxon>
        <taxon>Coccoidea</taxon>
        <taxon>Coccidae</taxon>
        <taxon>Parthenolecanium</taxon>
    </lineage>
</organism>
<keyword evidence="5" id="KW-0677">Repeat</keyword>
<dbReference type="PROSITE" id="PS00028">
    <property type="entry name" value="ZINC_FINGER_C2H2_1"/>
    <property type="match status" value="9"/>
</dbReference>
<dbReference type="InterPro" id="IPR036236">
    <property type="entry name" value="Znf_C2H2_sf"/>
</dbReference>
<dbReference type="Pfam" id="PF00096">
    <property type="entry name" value="zf-C2H2"/>
    <property type="match status" value="7"/>
</dbReference>
<keyword evidence="7" id="KW-0862">Zinc</keyword>
<dbReference type="GO" id="GO:0003682">
    <property type="term" value="F:chromatin binding"/>
    <property type="evidence" value="ECO:0007669"/>
    <property type="project" value="UniProtKB-ARBA"/>
</dbReference>
<feature type="domain" description="C2H2-type" evidence="16">
    <location>
        <begin position="955"/>
        <end position="983"/>
    </location>
</feature>
<name>A0AAN9YB65_9HEMI</name>
<protein>
    <recommendedName>
        <fullName evidence="16">C2H2-type domain-containing protein</fullName>
    </recommendedName>
</protein>
<feature type="domain" description="C2H2-type" evidence="16">
    <location>
        <begin position="1064"/>
        <end position="1092"/>
    </location>
</feature>
<sequence>MDDNPGMSLFQNSHFDAVKSNTPAPEEIEAEQDQMRYQQELKQILEDEFEDLADINSSINSSYSISTNGYHHNALEKKSRRLNGHILPSLSNGSENYRYKSKDYSSLEQLEVLYQVRLREIEKLRDENKTLQEQYRKEKCDLTATISQLRSEKDNMIVSHNEVQKMLVERTSRLSEAERELNNFREKWSESEKIKSNALHELEMNKITIRELEKRLMAAEKNSYKNEEKNFDNLLKELTSKNKREISDLQREIHSLNNKIMTKEIDYAKLEQQLIDTQRSHETVLSEKTKLIEKLNSNLAECHSRYQSLLMDKKNSDVSHLLRSLSPVSHSEMVKLKKELQNAMDNLKFKQTENETLREKFFSVSKEVETLRRNEIDHSSEIEALKTEKENLLTDLTKNQKEQEMLKITFMDYITKSDILHQEQISDLELASSKKVLEVEAKMKEFEVRFKDDAMKAFTEEVNEITNIYSNHFGKLNVAVEQLQKGLDEKNSQIRQMAAKIERLKDESERIYGKYRNARKIAVALKQITEDRTQLLRRHHKQFVQTLNEIQKYLDNALVCKTKETDKLTELIEKSAKNTKNVDELLGNDEMDAMLFDINKKLMCSMDSANTNGIDSSLAPKVEIPTTSCEQTIQLTKMEIVDAQPDVHLENTNSQHIVEYINIHRVSDLAKNLIGDSIPAELLSHTVVDLASNPEYSQHLVANAQFYENADFLSQSFSDEDRRPNIVAVGVQLIQSDRADSAADEATLGGSMIDNKTPLPSVSTIPGDKSVMSYVQAVDPAVMRNSSSIDMHITSSHAQIADHQHLAKESVAEQDEHIIKLYQPLLHDKLPSLPPLKKINSTNTRLSTRSTTKYLASNENNRNSQPLLTNSNLNSIQHIQHQMPEPLEDVKTECVTVDLSSDLGESLPHEVYDSDCDNENRSSQKSLPHKKRIPTKLKRGASNATSARSVPAKSHKCTKCGEQFPTQAALNVHKQQQHSSKKLIFSCELCHKTCPNQLKFFEHLKSHYEPGANVEDVKTELSPAGEQEFELTPEIESSDTNETDIQIIDNESTTLYSTEQHKTLTCGKCNRVFRRQKAFDCHMSISHPKQEDIEEFSEPEDMMEGIRHVVNMVPAGDDEDKNYEPWDSPSSIENIVLPQQPVSQNETPSSTTSTTTNLTNVKTTATLKSTKVEVKEEDTTYQDDELPPAKARKEMSCPHCNRIFVHRNSLLYHIRSHTGHRPHQCELCGKSFFAAGALKIHLRLHSGDKPYKCEYCGRFFRQWGDLKYHITSLHSNTKLFQCEYCGKDFARKYSLVVHRRIHTGEKNYICEFCTKTFRAASYLQNHRRIHTGEKPHMCHVCGKPFRVRSDMKRHMKTHPDVNVNVLSELPNNSAENSSGSLPGNQEMTSAKQSNISTITISDTDSEHNIKPVLQEAGGALNIDGRAEPNESELFNYQRDSLEDDRENTNAGTLYVWIQSSTDSILPDT</sequence>
<evidence type="ECO:0000256" key="1">
    <source>
        <dbReference type="ARBA" id="ARBA00004123"/>
    </source>
</evidence>
<evidence type="ECO:0000256" key="10">
    <source>
        <dbReference type="ARBA" id="ARBA00023125"/>
    </source>
</evidence>
<evidence type="ECO:0000256" key="15">
    <source>
        <dbReference type="SAM" id="MobiDB-lite"/>
    </source>
</evidence>
<evidence type="ECO:0000256" key="12">
    <source>
        <dbReference type="ARBA" id="ARBA00023242"/>
    </source>
</evidence>
<dbReference type="FunFam" id="3.30.160.60:FF:000075">
    <property type="entry name" value="Putative zinc finger protein 536"/>
    <property type="match status" value="1"/>
</dbReference>
<keyword evidence="8" id="KW-0832">Ubl conjugation</keyword>
<dbReference type="GO" id="GO:0040029">
    <property type="term" value="P:epigenetic regulation of gene expression"/>
    <property type="evidence" value="ECO:0007669"/>
    <property type="project" value="UniProtKB-ARBA"/>
</dbReference>
<feature type="region of interest" description="Disordered" evidence="15">
    <location>
        <begin position="1369"/>
        <end position="1389"/>
    </location>
</feature>
<dbReference type="PROSITE" id="PS50157">
    <property type="entry name" value="ZINC_FINGER_C2H2_2"/>
    <property type="match status" value="8"/>
</dbReference>
<feature type="region of interest" description="Disordered" evidence="15">
    <location>
        <begin position="1"/>
        <end position="30"/>
    </location>
</feature>
<keyword evidence="11" id="KW-0804">Transcription</keyword>
<keyword evidence="10" id="KW-0238">DNA-binding</keyword>
<feature type="coiled-coil region" evidence="14">
    <location>
        <begin position="480"/>
        <end position="514"/>
    </location>
</feature>
<feature type="compositionally biased region" description="Basic and acidic residues" evidence="15">
    <location>
        <begin position="907"/>
        <end position="922"/>
    </location>
</feature>
<feature type="region of interest" description="Disordered" evidence="15">
    <location>
        <begin position="834"/>
        <end position="867"/>
    </location>
</feature>
<dbReference type="Proteomes" id="UP001367676">
    <property type="component" value="Unassembled WGS sequence"/>
</dbReference>
<keyword evidence="4" id="KW-0479">Metal-binding</keyword>
<dbReference type="FunFam" id="3.30.160.60:FF:002343">
    <property type="entry name" value="Zinc finger protein 33A"/>
    <property type="match status" value="1"/>
</dbReference>
<comment type="subcellular location">
    <subcellularLocation>
        <location evidence="1">Nucleus</location>
    </subcellularLocation>
</comment>
<keyword evidence="18" id="KW-1185">Reference proteome</keyword>
<dbReference type="EMBL" id="JBBCAQ010000003">
    <property type="protein sequence ID" value="KAK7604370.1"/>
    <property type="molecule type" value="Genomic_DNA"/>
</dbReference>
<keyword evidence="9" id="KW-0805">Transcription regulation</keyword>
<keyword evidence="14" id="KW-0175">Coiled coil</keyword>